<dbReference type="PRINTS" id="PR00455">
    <property type="entry name" value="HTHTETR"/>
</dbReference>
<dbReference type="InterPro" id="IPR023772">
    <property type="entry name" value="DNA-bd_HTH_TetR-type_CS"/>
</dbReference>
<comment type="caution">
    <text evidence="8">The sequence shown here is derived from an EMBL/GenBank/DDBJ whole genome shotgun (WGS) entry which is preliminary data.</text>
</comment>
<dbReference type="PANTHER" id="PTHR30055:SF151">
    <property type="entry name" value="TRANSCRIPTIONAL REGULATORY PROTEIN"/>
    <property type="match status" value="1"/>
</dbReference>
<sequence>MALTRSDVVDAAIGILDEYGLGDLTMRRLAASLGVQPGALYWHVANKQALLGAVADRILEHLDDDMPTGDWDLRFNELAHRLRAALLAHRDGAEVVAAAHSLRTGQGGTLALLSQVLTDAGFTPAEAELAALAVLHYVLGHTADEQGHAPSETLARTAGTPAAGDTASPAGLATPGTATPGTAEGAAGGPQTSDSPLAGETARFGFGLSVFVDGLRARLT</sequence>
<dbReference type="Gene3D" id="1.10.357.10">
    <property type="entry name" value="Tetracycline Repressor, domain 2"/>
    <property type="match status" value="1"/>
</dbReference>
<gene>
    <name evidence="8" type="ORF">HZZ10_16055</name>
</gene>
<dbReference type="PROSITE" id="PS01081">
    <property type="entry name" value="HTH_TETR_1"/>
    <property type="match status" value="1"/>
</dbReference>
<protein>
    <submittedName>
        <fullName evidence="8">TetR/AcrR family transcriptional regulator C-terminal domain-containing protein</fullName>
    </submittedName>
</protein>
<dbReference type="SUPFAM" id="SSF46689">
    <property type="entry name" value="Homeodomain-like"/>
    <property type="match status" value="1"/>
</dbReference>
<evidence type="ECO:0000256" key="1">
    <source>
        <dbReference type="ARBA" id="ARBA00022491"/>
    </source>
</evidence>
<dbReference type="InterPro" id="IPR001647">
    <property type="entry name" value="HTH_TetR"/>
</dbReference>
<dbReference type="Proteomes" id="UP000561011">
    <property type="component" value="Unassembled WGS sequence"/>
</dbReference>
<dbReference type="PRINTS" id="PR00400">
    <property type="entry name" value="TETREPRESSOR"/>
</dbReference>
<keyword evidence="3 5" id="KW-0238">DNA-binding</keyword>
<dbReference type="GO" id="GO:0003700">
    <property type="term" value="F:DNA-binding transcription factor activity"/>
    <property type="evidence" value="ECO:0007669"/>
    <property type="project" value="TreeGrafter"/>
</dbReference>
<feature type="compositionally biased region" description="Low complexity" evidence="6">
    <location>
        <begin position="166"/>
        <end position="192"/>
    </location>
</feature>
<evidence type="ECO:0000256" key="2">
    <source>
        <dbReference type="ARBA" id="ARBA00023015"/>
    </source>
</evidence>
<keyword evidence="9" id="KW-1185">Reference proteome</keyword>
<dbReference type="GO" id="GO:0046677">
    <property type="term" value="P:response to antibiotic"/>
    <property type="evidence" value="ECO:0007669"/>
    <property type="project" value="InterPro"/>
</dbReference>
<dbReference type="Pfam" id="PF00440">
    <property type="entry name" value="TetR_N"/>
    <property type="match status" value="1"/>
</dbReference>
<name>A0A853EX44_9MICO</name>
<feature type="DNA-binding region" description="H-T-H motif" evidence="5">
    <location>
        <begin position="25"/>
        <end position="44"/>
    </location>
</feature>
<dbReference type="PANTHER" id="PTHR30055">
    <property type="entry name" value="HTH-TYPE TRANSCRIPTIONAL REGULATOR RUTR"/>
    <property type="match status" value="1"/>
</dbReference>
<evidence type="ECO:0000259" key="7">
    <source>
        <dbReference type="PROSITE" id="PS50977"/>
    </source>
</evidence>
<dbReference type="InterPro" id="IPR004111">
    <property type="entry name" value="Repressor_TetR_C"/>
</dbReference>
<dbReference type="InterPro" id="IPR003012">
    <property type="entry name" value="Tet_transcr_reg_TetR"/>
</dbReference>
<proteinExistence type="predicted"/>
<evidence type="ECO:0000256" key="6">
    <source>
        <dbReference type="SAM" id="MobiDB-lite"/>
    </source>
</evidence>
<feature type="domain" description="HTH tetR-type" evidence="7">
    <location>
        <begin position="2"/>
        <end position="62"/>
    </location>
</feature>
<evidence type="ECO:0000256" key="4">
    <source>
        <dbReference type="ARBA" id="ARBA00023163"/>
    </source>
</evidence>
<evidence type="ECO:0000256" key="3">
    <source>
        <dbReference type="ARBA" id="ARBA00023125"/>
    </source>
</evidence>
<feature type="region of interest" description="Disordered" evidence="6">
    <location>
        <begin position="156"/>
        <end position="199"/>
    </location>
</feature>
<dbReference type="PROSITE" id="PS50977">
    <property type="entry name" value="HTH_TETR_2"/>
    <property type="match status" value="1"/>
</dbReference>
<evidence type="ECO:0000256" key="5">
    <source>
        <dbReference type="PROSITE-ProRule" id="PRU00335"/>
    </source>
</evidence>
<keyword evidence="4" id="KW-0804">Transcription</keyword>
<dbReference type="InterPro" id="IPR050109">
    <property type="entry name" value="HTH-type_TetR-like_transc_reg"/>
</dbReference>
<dbReference type="GO" id="GO:0045892">
    <property type="term" value="P:negative regulation of DNA-templated transcription"/>
    <property type="evidence" value="ECO:0007669"/>
    <property type="project" value="InterPro"/>
</dbReference>
<dbReference type="AlphaFoldDB" id="A0A853EX44"/>
<dbReference type="EMBL" id="JACBYE010000052">
    <property type="protein sequence ID" value="NYS95031.1"/>
    <property type="molecule type" value="Genomic_DNA"/>
</dbReference>
<evidence type="ECO:0000313" key="8">
    <source>
        <dbReference type="EMBL" id="NYS95031.1"/>
    </source>
</evidence>
<keyword evidence="1" id="KW-0678">Repressor</keyword>
<dbReference type="InterPro" id="IPR036271">
    <property type="entry name" value="Tet_transcr_reg_TetR-rel_C_sf"/>
</dbReference>
<reference evidence="8 9" key="1">
    <citation type="submission" date="2020-07" db="EMBL/GenBank/DDBJ databases">
        <title>MOT database genomes.</title>
        <authorList>
            <person name="Joseph S."/>
            <person name="Aduse-Opoku J."/>
            <person name="Hashim A."/>
            <person name="Wade W."/>
            <person name="Curtis M."/>
        </authorList>
    </citation>
    <scope>NUCLEOTIDE SEQUENCE [LARGE SCALE GENOMIC DNA]</scope>
    <source>
        <strain evidence="8 9">DSM 100099</strain>
    </source>
</reference>
<keyword evidence="2" id="KW-0805">Transcription regulation</keyword>
<dbReference type="InterPro" id="IPR009057">
    <property type="entry name" value="Homeodomain-like_sf"/>
</dbReference>
<dbReference type="RefSeq" id="WP_179914262.1">
    <property type="nucleotide sequence ID" value="NZ_JACBYE010000052.1"/>
</dbReference>
<dbReference type="Pfam" id="PF02909">
    <property type="entry name" value="TetR_C_1"/>
    <property type="match status" value="1"/>
</dbReference>
<accession>A0A853EX44</accession>
<dbReference type="GO" id="GO:0000976">
    <property type="term" value="F:transcription cis-regulatory region binding"/>
    <property type="evidence" value="ECO:0007669"/>
    <property type="project" value="TreeGrafter"/>
</dbReference>
<dbReference type="SUPFAM" id="SSF48498">
    <property type="entry name" value="Tetracyclin repressor-like, C-terminal domain"/>
    <property type="match status" value="1"/>
</dbReference>
<dbReference type="Gene3D" id="1.10.10.60">
    <property type="entry name" value="Homeodomain-like"/>
    <property type="match status" value="1"/>
</dbReference>
<organism evidence="8 9">
    <name type="scientific">Sanguibacter inulinus</name>
    <dbReference type="NCBI Taxonomy" id="60922"/>
    <lineage>
        <taxon>Bacteria</taxon>
        <taxon>Bacillati</taxon>
        <taxon>Actinomycetota</taxon>
        <taxon>Actinomycetes</taxon>
        <taxon>Micrococcales</taxon>
        <taxon>Sanguibacteraceae</taxon>
        <taxon>Sanguibacter</taxon>
    </lineage>
</organism>
<evidence type="ECO:0000313" key="9">
    <source>
        <dbReference type="Proteomes" id="UP000561011"/>
    </source>
</evidence>